<dbReference type="EMBL" id="KQ434899">
    <property type="protein sequence ID" value="KZC10940.1"/>
    <property type="molecule type" value="Genomic_DNA"/>
</dbReference>
<evidence type="ECO:0000256" key="1">
    <source>
        <dbReference type="SAM" id="Phobius"/>
    </source>
</evidence>
<keyword evidence="3" id="KW-1185">Reference proteome</keyword>
<keyword evidence="1" id="KW-0472">Membrane</keyword>
<protein>
    <submittedName>
        <fullName evidence="2">Uncharacterized protein</fullName>
    </submittedName>
</protein>
<dbReference type="Proteomes" id="UP000076502">
    <property type="component" value="Unassembled WGS sequence"/>
</dbReference>
<keyword evidence="1" id="KW-0812">Transmembrane</keyword>
<reference evidence="2 3" key="1">
    <citation type="submission" date="2015-07" db="EMBL/GenBank/DDBJ databases">
        <title>The genome of Dufourea novaeangliae.</title>
        <authorList>
            <person name="Pan H."/>
            <person name="Kapheim K."/>
        </authorList>
    </citation>
    <scope>NUCLEOTIDE SEQUENCE [LARGE SCALE GENOMIC DNA]</scope>
    <source>
        <strain evidence="2">0120121106</strain>
        <tissue evidence="2">Whole body</tissue>
    </source>
</reference>
<gene>
    <name evidence="2" type="ORF">WN55_01640</name>
</gene>
<sequence>MAKSKLLASVRLKLLGTVCAGLGLLLCYRFLIKNHVWFNKHNEAEMYANFIYENYKEKEEMKKIDYS</sequence>
<evidence type="ECO:0000313" key="2">
    <source>
        <dbReference type="EMBL" id="KZC10940.1"/>
    </source>
</evidence>
<keyword evidence="1" id="KW-1133">Transmembrane helix</keyword>
<feature type="transmembrane region" description="Helical" evidence="1">
    <location>
        <begin position="12"/>
        <end position="32"/>
    </location>
</feature>
<proteinExistence type="predicted"/>
<evidence type="ECO:0000313" key="3">
    <source>
        <dbReference type="Proteomes" id="UP000076502"/>
    </source>
</evidence>
<accession>A0A154PIB9</accession>
<dbReference type="AlphaFoldDB" id="A0A154PIB9"/>
<name>A0A154PIB9_DUFNO</name>
<organism evidence="2 3">
    <name type="scientific">Dufourea novaeangliae</name>
    <name type="common">Sweat bee</name>
    <dbReference type="NCBI Taxonomy" id="178035"/>
    <lineage>
        <taxon>Eukaryota</taxon>
        <taxon>Metazoa</taxon>
        <taxon>Ecdysozoa</taxon>
        <taxon>Arthropoda</taxon>
        <taxon>Hexapoda</taxon>
        <taxon>Insecta</taxon>
        <taxon>Pterygota</taxon>
        <taxon>Neoptera</taxon>
        <taxon>Endopterygota</taxon>
        <taxon>Hymenoptera</taxon>
        <taxon>Apocrita</taxon>
        <taxon>Aculeata</taxon>
        <taxon>Apoidea</taxon>
        <taxon>Anthophila</taxon>
        <taxon>Halictidae</taxon>
        <taxon>Rophitinae</taxon>
        <taxon>Dufourea</taxon>
    </lineage>
</organism>